<evidence type="ECO:0000256" key="3">
    <source>
        <dbReference type="ARBA" id="ARBA00022692"/>
    </source>
</evidence>
<evidence type="ECO:0000256" key="9">
    <source>
        <dbReference type="SAM" id="Phobius"/>
    </source>
</evidence>
<dbReference type="AlphaFoldDB" id="A0A060SXZ8"/>
<keyword evidence="6 9" id="KW-1133">Transmembrane helix</keyword>
<feature type="transmembrane region" description="Helical" evidence="9">
    <location>
        <begin position="177"/>
        <end position="198"/>
    </location>
</feature>
<feature type="transmembrane region" description="Helical" evidence="9">
    <location>
        <begin position="258"/>
        <end position="277"/>
    </location>
</feature>
<name>A0A060SXZ8_BLAAD</name>
<reference evidence="10" key="2">
    <citation type="submission" date="2014-06" db="EMBL/GenBank/DDBJ databases">
        <title>The complete genome of Blastobotrys (Arxula) adeninivorans LS3 - a yeast of biotechnological interest.</title>
        <authorList>
            <person name="Kunze G."/>
            <person name="Gaillardin C."/>
            <person name="Czernicka M."/>
            <person name="Durrens P."/>
            <person name="Martin T."/>
            <person name="Boer E."/>
            <person name="Gabaldon T."/>
            <person name="Cruz J."/>
            <person name="Talla E."/>
            <person name="Marck C."/>
            <person name="Goffeau A."/>
            <person name="Barbe V."/>
            <person name="Baret P."/>
            <person name="Baronian K."/>
            <person name="Beier S."/>
            <person name="Bleykasten C."/>
            <person name="Bode R."/>
            <person name="Casaregola S."/>
            <person name="Despons L."/>
            <person name="Fairhead C."/>
            <person name="Giersberg M."/>
            <person name="Gierski P."/>
            <person name="Hahnel U."/>
            <person name="Hartmann A."/>
            <person name="Jankowska D."/>
            <person name="Jubin C."/>
            <person name="Jung P."/>
            <person name="Lafontaine I."/>
            <person name="Leh-Louis V."/>
            <person name="Lemaire M."/>
            <person name="Marcet-Houben M."/>
            <person name="Mascher M."/>
            <person name="Morel G."/>
            <person name="Richard G.-F."/>
            <person name="Riechen J."/>
            <person name="Sacerdot C."/>
            <person name="Sarkar A."/>
            <person name="Savel G."/>
            <person name="Schacherer J."/>
            <person name="Sherman D."/>
            <person name="Straub M.-L."/>
            <person name="Stein N."/>
            <person name="Thierry A."/>
            <person name="Trautwein-Schult A."/>
            <person name="Westhof E."/>
            <person name="Worch S."/>
            <person name="Dujon B."/>
            <person name="Souciet J.-L."/>
            <person name="Wincker P."/>
            <person name="Scholz U."/>
            <person name="Neuveglise N."/>
        </authorList>
    </citation>
    <scope>NUCLEOTIDE SEQUENCE</scope>
    <source>
        <strain evidence="10">LS3</strain>
    </source>
</reference>
<evidence type="ECO:0000313" key="10">
    <source>
        <dbReference type="EMBL" id="CDP33745.1"/>
    </source>
</evidence>
<dbReference type="PhylomeDB" id="A0A060SXZ8"/>
<dbReference type="PANTHER" id="PTHR12174">
    <property type="entry name" value="SIGNAL PEPTIDE PEPTIDASE"/>
    <property type="match status" value="1"/>
</dbReference>
<feature type="compositionally biased region" description="Basic and acidic residues" evidence="8">
    <location>
        <begin position="506"/>
        <end position="517"/>
    </location>
</feature>
<dbReference type="PANTHER" id="PTHR12174:SF23">
    <property type="entry name" value="MINOR HISTOCOMPATIBILITY ANTIGEN H13"/>
    <property type="match status" value="1"/>
</dbReference>
<evidence type="ECO:0000256" key="7">
    <source>
        <dbReference type="ARBA" id="ARBA00023136"/>
    </source>
</evidence>
<evidence type="ECO:0000256" key="2">
    <source>
        <dbReference type="ARBA" id="ARBA00006859"/>
    </source>
</evidence>
<evidence type="ECO:0000256" key="8">
    <source>
        <dbReference type="SAM" id="MobiDB-lite"/>
    </source>
</evidence>
<feature type="transmembrane region" description="Helical" evidence="9">
    <location>
        <begin position="95"/>
        <end position="118"/>
    </location>
</feature>
<keyword evidence="5" id="KW-0256">Endoplasmic reticulum</keyword>
<dbReference type="Pfam" id="PF04258">
    <property type="entry name" value="Peptidase_A22B"/>
    <property type="match status" value="1"/>
</dbReference>
<reference evidence="10" key="1">
    <citation type="submission" date="2014-02" db="EMBL/GenBank/DDBJ databases">
        <authorList>
            <person name="Genoscope - CEA"/>
        </authorList>
    </citation>
    <scope>NUCLEOTIDE SEQUENCE</scope>
    <source>
        <strain evidence="10">LS3</strain>
    </source>
</reference>
<feature type="region of interest" description="Disordered" evidence="8">
    <location>
        <begin position="464"/>
        <end position="526"/>
    </location>
</feature>
<protein>
    <submittedName>
        <fullName evidence="10">ARAD1A16544p</fullName>
    </submittedName>
</protein>
<dbReference type="InterPro" id="IPR006639">
    <property type="entry name" value="Preselin/SPP"/>
</dbReference>
<dbReference type="GO" id="GO:0006465">
    <property type="term" value="P:signal peptide processing"/>
    <property type="evidence" value="ECO:0007669"/>
    <property type="project" value="TreeGrafter"/>
</dbReference>
<feature type="transmembrane region" description="Helical" evidence="9">
    <location>
        <begin position="283"/>
        <end position="302"/>
    </location>
</feature>
<dbReference type="EMBL" id="HG937691">
    <property type="protein sequence ID" value="CDP33745.1"/>
    <property type="molecule type" value="Genomic_DNA"/>
</dbReference>
<feature type="transmembrane region" description="Helical" evidence="9">
    <location>
        <begin position="309"/>
        <end position="327"/>
    </location>
</feature>
<feature type="transmembrane region" description="Helical" evidence="9">
    <location>
        <begin position="434"/>
        <end position="452"/>
    </location>
</feature>
<feature type="compositionally biased region" description="Basic and acidic residues" evidence="8">
    <location>
        <begin position="475"/>
        <end position="488"/>
    </location>
</feature>
<comment type="similarity">
    <text evidence="2">Belongs to the peptidase A22B family.</text>
</comment>
<keyword evidence="7 9" id="KW-0472">Membrane</keyword>
<dbReference type="SMART" id="SM00730">
    <property type="entry name" value="PSN"/>
    <property type="match status" value="1"/>
</dbReference>
<keyword evidence="4" id="KW-0378">Hydrolase</keyword>
<dbReference type="GO" id="GO:0098554">
    <property type="term" value="C:cytoplasmic side of endoplasmic reticulum membrane"/>
    <property type="evidence" value="ECO:0007669"/>
    <property type="project" value="TreeGrafter"/>
</dbReference>
<keyword evidence="3 9" id="KW-0812">Transmembrane</keyword>
<sequence>MEFKQAARELGVQSSVLLADVREKLLVHVEPYKPVVMAHLAHAQNVTLQYYDVGRERAIQWAGNINSTDVLQRLNSPDAVWTKLGQVAPFLPPVVVTYVVMVTLAVVTVYFGSISTVLQPKSALKPDKSSKLYHPVDLKSRAREVPTVSTSDAYRMPLVAGTALVGLYVAIKYMNELTLQTVLMWYFGFVSFLAVLNVTSDTLQGIVRVVFNGTLPHWRLTLASDPEYHHFDLSIEETEEARKELFTAVRPQYQSGNLYWSLGEVFGLVFSSVVLYVKHVYPNWLVDNVVSTCLAVWGIATVRIGSFKTGFVMLAGLFAYDIFFVFGTDVMMTVATKIDGPIKLQVPRPPMDAEIEAGKSPKALLGLGDIVIPAMFISLCLRYDMERFYANNRLPFHVKRSVPRPYFWTSMVAYVVGLVVTIVVMTIYEHGQPALLYLCPAVSLSTLLLAAIRKDLTNLFSFDESPEEKDDEKDDVLKEEKEVKKEKINGTMTAQEKKAKKSKNGKGKERTPEPEAKKKSRSKKST</sequence>
<gene>
    <name evidence="10" type="ORF">GNLVRS02_ARAD1A16544g</name>
</gene>
<dbReference type="GO" id="GO:0033619">
    <property type="term" value="P:membrane protein proteolysis"/>
    <property type="evidence" value="ECO:0007669"/>
    <property type="project" value="TreeGrafter"/>
</dbReference>
<evidence type="ECO:0000256" key="1">
    <source>
        <dbReference type="ARBA" id="ARBA00004477"/>
    </source>
</evidence>
<evidence type="ECO:0000256" key="4">
    <source>
        <dbReference type="ARBA" id="ARBA00022801"/>
    </source>
</evidence>
<feature type="transmembrane region" description="Helical" evidence="9">
    <location>
        <begin position="406"/>
        <end position="428"/>
    </location>
</feature>
<feature type="compositionally biased region" description="Acidic residues" evidence="8">
    <location>
        <begin position="464"/>
        <end position="474"/>
    </location>
</feature>
<dbReference type="GO" id="GO:0098553">
    <property type="term" value="C:lumenal side of endoplasmic reticulum membrane"/>
    <property type="evidence" value="ECO:0007669"/>
    <property type="project" value="TreeGrafter"/>
</dbReference>
<evidence type="ECO:0000256" key="6">
    <source>
        <dbReference type="ARBA" id="ARBA00022989"/>
    </source>
</evidence>
<comment type="subcellular location">
    <subcellularLocation>
        <location evidence="1">Endoplasmic reticulum membrane</location>
        <topology evidence="1">Multi-pass membrane protein</topology>
    </subcellularLocation>
</comment>
<organism evidence="10">
    <name type="scientific">Blastobotrys adeninivorans</name>
    <name type="common">Yeast</name>
    <name type="synonym">Arxula adeninivorans</name>
    <dbReference type="NCBI Taxonomy" id="409370"/>
    <lineage>
        <taxon>Eukaryota</taxon>
        <taxon>Fungi</taxon>
        <taxon>Dikarya</taxon>
        <taxon>Ascomycota</taxon>
        <taxon>Saccharomycotina</taxon>
        <taxon>Dipodascomycetes</taxon>
        <taxon>Dipodascales</taxon>
        <taxon>Trichomonascaceae</taxon>
        <taxon>Blastobotrys</taxon>
    </lineage>
</organism>
<proteinExistence type="inferred from homology"/>
<feature type="transmembrane region" description="Helical" evidence="9">
    <location>
        <begin position="363"/>
        <end position="385"/>
    </location>
</feature>
<accession>A0A060SXZ8</accession>
<evidence type="ECO:0000256" key="5">
    <source>
        <dbReference type="ARBA" id="ARBA00022824"/>
    </source>
</evidence>
<dbReference type="InterPro" id="IPR007369">
    <property type="entry name" value="Peptidase_A22B_SPP"/>
</dbReference>
<dbReference type="GO" id="GO:0042500">
    <property type="term" value="F:aspartic endopeptidase activity, intramembrane cleaving"/>
    <property type="evidence" value="ECO:0007669"/>
    <property type="project" value="InterPro"/>
</dbReference>